<organism evidence="2">
    <name type="scientific">Phallusia mammillata</name>
    <dbReference type="NCBI Taxonomy" id="59560"/>
    <lineage>
        <taxon>Eukaryota</taxon>
        <taxon>Metazoa</taxon>
        <taxon>Chordata</taxon>
        <taxon>Tunicata</taxon>
        <taxon>Ascidiacea</taxon>
        <taxon>Phlebobranchia</taxon>
        <taxon>Ascidiidae</taxon>
        <taxon>Phallusia</taxon>
    </lineage>
</organism>
<dbReference type="EMBL" id="LR785264">
    <property type="protein sequence ID" value="CAB3247054.1"/>
    <property type="molecule type" value="mRNA"/>
</dbReference>
<sequence length="321" mass="37677">MSSSKVNYEAVNDYGSEFSDFASDSEIAKRKENRKTEKELLKKPNLGHVGLLHSGKSNNRAPSKRVAVDLLDKEEGKRMRYHGILAMDAYTRHQKIVNDYLFLYGGKSSDFKRDSSKDKTDHDVIKENHQFLWEDDESVTTWERKLAKKYWDKLFKEYTICDLSRYKENKIALRWRIEKEVISGKGQFICGNKKCQDKEGLRSWEVNFAYVEANIKKNALVKLRLCPECSYKLNYHHKRKDVTGHNLKSPSKQKKKKKKKHKKHKTDSDSSSSDDSPGTSSLKSSEKQDEEEHEIWSKPVQVEEEKSREEEFDEYFQDLFL</sequence>
<proteinExistence type="evidence at transcript level"/>
<feature type="region of interest" description="Disordered" evidence="1">
    <location>
        <begin position="25"/>
        <end position="63"/>
    </location>
</feature>
<feature type="compositionally biased region" description="Acidic residues" evidence="1">
    <location>
        <begin position="310"/>
        <end position="321"/>
    </location>
</feature>
<dbReference type="PANTHER" id="PTHR11567:SF25">
    <property type="entry name" value="PROTEIN FRA10AC1"/>
    <property type="match status" value="1"/>
</dbReference>
<feature type="compositionally biased region" description="Low complexity" evidence="1">
    <location>
        <begin position="269"/>
        <end position="283"/>
    </location>
</feature>
<dbReference type="GO" id="GO:0016791">
    <property type="term" value="F:phosphatase activity"/>
    <property type="evidence" value="ECO:0007669"/>
    <property type="project" value="TreeGrafter"/>
</dbReference>
<feature type="compositionally biased region" description="Basic and acidic residues" evidence="1">
    <location>
        <begin position="26"/>
        <end position="42"/>
    </location>
</feature>
<feature type="compositionally biased region" description="Basic residues" evidence="1">
    <location>
        <begin position="251"/>
        <end position="265"/>
    </location>
</feature>
<gene>
    <name evidence="2" type="primary">Fra10ac1</name>
</gene>
<evidence type="ECO:0000256" key="1">
    <source>
        <dbReference type="SAM" id="MobiDB-lite"/>
    </source>
</evidence>
<dbReference type="AlphaFoldDB" id="A0A6F9DDQ4"/>
<dbReference type="Pfam" id="PF09725">
    <property type="entry name" value="Fra10Ac1"/>
    <property type="match status" value="1"/>
</dbReference>
<protein>
    <submittedName>
        <fullName evidence="2">Protein FRA10AC1 homolog</fullName>
    </submittedName>
</protein>
<dbReference type="PANTHER" id="PTHR11567">
    <property type="entry name" value="ACID PHOSPHATASE-RELATED"/>
    <property type="match status" value="1"/>
</dbReference>
<name>A0A6F9DDQ4_9ASCI</name>
<feature type="region of interest" description="Disordered" evidence="1">
    <location>
        <begin position="242"/>
        <end position="321"/>
    </location>
</feature>
<dbReference type="InterPro" id="IPR019129">
    <property type="entry name" value="Folate-sensitive_fs_Fra10Ac1"/>
</dbReference>
<evidence type="ECO:0000313" key="2">
    <source>
        <dbReference type="EMBL" id="CAB3247054.1"/>
    </source>
</evidence>
<reference evidence="2" key="1">
    <citation type="submission" date="2020-04" db="EMBL/GenBank/DDBJ databases">
        <authorList>
            <person name="Neveu A P."/>
        </authorList>
    </citation>
    <scope>NUCLEOTIDE SEQUENCE</scope>
    <source>
        <tissue evidence="2">Whole embryo</tissue>
    </source>
</reference>
<accession>A0A6F9DDQ4</accession>
<dbReference type="InterPro" id="IPR050645">
    <property type="entry name" value="Histidine_acid_phosphatase"/>
</dbReference>